<feature type="non-terminal residue" evidence="2">
    <location>
        <position position="81"/>
    </location>
</feature>
<feature type="non-terminal residue" evidence="2">
    <location>
        <position position="1"/>
    </location>
</feature>
<dbReference type="AlphaFoldDB" id="A0A699XVT9"/>
<reference evidence="2" key="1">
    <citation type="journal article" date="2019" name="Sci. Rep.">
        <title>Draft genome of Tanacetum cinerariifolium, the natural source of mosquito coil.</title>
        <authorList>
            <person name="Yamashiro T."/>
            <person name="Shiraishi A."/>
            <person name="Satake H."/>
            <person name="Nakayama K."/>
        </authorList>
    </citation>
    <scope>NUCLEOTIDE SEQUENCE</scope>
</reference>
<evidence type="ECO:0000313" key="2">
    <source>
        <dbReference type="EMBL" id="GFD60064.1"/>
    </source>
</evidence>
<comment type="caution">
    <text evidence="2">The sequence shown here is derived from an EMBL/GenBank/DDBJ whole genome shotgun (WGS) entry which is preliminary data.</text>
</comment>
<dbReference type="EMBL" id="BKCJ011873014">
    <property type="protein sequence ID" value="GFD60064.1"/>
    <property type="molecule type" value="Genomic_DNA"/>
</dbReference>
<evidence type="ECO:0000256" key="1">
    <source>
        <dbReference type="SAM" id="MobiDB-lite"/>
    </source>
</evidence>
<name>A0A699XVT9_TANCI</name>
<sequence length="81" mass="8450">LHRVPGHALAGGSGQLRTLAGGSAVLLVLLRDVQRCDGGGADRGHAAERTSSRVLTGIQSGHGDFRRLHTGHVDVPGTNHW</sequence>
<organism evidence="2">
    <name type="scientific">Tanacetum cinerariifolium</name>
    <name type="common">Dalmatian daisy</name>
    <name type="synonym">Chrysanthemum cinerariifolium</name>
    <dbReference type="NCBI Taxonomy" id="118510"/>
    <lineage>
        <taxon>Eukaryota</taxon>
        <taxon>Viridiplantae</taxon>
        <taxon>Streptophyta</taxon>
        <taxon>Embryophyta</taxon>
        <taxon>Tracheophyta</taxon>
        <taxon>Spermatophyta</taxon>
        <taxon>Magnoliopsida</taxon>
        <taxon>eudicotyledons</taxon>
        <taxon>Gunneridae</taxon>
        <taxon>Pentapetalae</taxon>
        <taxon>asterids</taxon>
        <taxon>campanulids</taxon>
        <taxon>Asterales</taxon>
        <taxon>Asteraceae</taxon>
        <taxon>Asteroideae</taxon>
        <taxon>Anthemideae</taxon>
        <taxon>Anthemidinae</taxon>
        <taxon>Tanacetum</taxon>
    </lineage>
</organism>
<feature type="region of interest" description="Disordered" evidence="1">
    <location>
        <begin position="60"/>
        <end position="81"/>
    </location>
</feature>
<accession>A0A699XVT9</accession>
<gene>
    <name evidence="2" type="ORF">Tci_932033</name>
</gene>
<proteinExistence type="predicted"/>
<protein>
    <submittedName>
        <fullName evidence="2">Uncharacterized protein</fullName>
    </submittedName>
</protein>